<feature type="compositionally biased region" description="Basic and acidic residues" evidence="2">
    <location>
        <begin position="1"/>
        <end position="25"/>
    </location>
</feature>
<keyword evidence="1" id="KW-0732">Signal</keyword>
<feature type="transmembrane region" description="Helical" evidence="3">
    <location>
        <begin position="41"/>
        <end position="60"/>
    </location>
</feature>
<organism evidence="5 6">
    <name type="scientific">Salinicoccus kekensis</name>
    <dbReference type="NCBI Taxonomy" id="714307"/>
    <lineage>
        <taxon>Bacteria</taxon>
        <taxon>Bacillati</taxon>
        <taxon>Bacillota</taxon>
        <taxon>Bacilli</taxon>
        <taxon>Bacillales</taxon>
        <taxon>Staphylococcaceae</taxon>
        <taxon>Salinicoccus</taxon>
    </lineage>
</organism>
<evidence type="ECO:0000313" key="6">
    <source>
        <dbReference type="Proteomes" id="UP000219412"/>
    </source>
</evidence>
<dbReference type="Pfam" id="PF11611">
    <property type="entry name" value="DUF4352"/>
    <property type="match status" value="1"/>
</dbReference>
<dbReference type="InterPro" id="IPR029051">
    <property type="entry name" value="DUF4352"/>
</dbReference>
<keyword evidence="3" id="KW-1133">Transmembrane helix</keyword>
<dbReference type="Gene3D" id="2.60.40.1240">
    <property type="match status" value="1"/>
</dbReference>
<gene>
    <name evidence="5" type="ORF">SAMN05878391_0878</name>
</gene>
<reference evidence="6" key="1">
    <citation type="submission" date="2017-08" db="EMBL/GenBank/DDBJ databases">
        <authorList>
            <person name="Varghese N."/>
            <person name="Submissions S."/>
        </authorList>
    </citation>
    <scope>NUCLEOTIDE SEQUENCE [LARGE SCALE GENOMIC DNA]</scope>
    <source>
        <strain evidence="6">DSM 23173</strain>
    </source>
</reference>
<keyword evidence="6" id="KW-1185">Reference proteome</keyword>
<dbReference type="RefSeq" id="WP_245844538.1">
    <property type="nucleotide sequence ID" value="NZ_OBQF01000001.1"/>
</dbReference>
<feature type="region of interest" description="Disordered" evidence="2">
    <location>
        <begin position="1"/>
        <end position="35"/>
    </location>
</feature>
<feature type="region of interest" description="Disordered" evidence="2">
    <location>
        <begin position="64"/>
        <end position="126"/>
    </location>
</feature>
<feature type="compositionally biased region" description="Acidic residues" evidence="2">
    <location>
        <begin position="64"/>
        <end position="119"/>
    </location>
</feature>
<keyword evidence="3" id="KW-0812">Transmembrane</keyword>
<evidence type="ECO:0000313" key="5">
    <source>
        <dbReference type="EMBL" id="SOC39405.1"/>
    </source>
</evidence>
<protein>
    <submittedName>
        <fullName evidence="5">Uncharacterized protein DUF4352</fullName>
    </submittedName>
</protein>
<accession>A0A285UBW2</accession>
<dbReference type="Proteomes" id="UP000219412">
    <property type="component" value="Unassembled WGS sequence"/>
</dbReference>
<evidence type="ECO:0000256" key="2">
    <source>
        <dbReference type="SAM" id="MobiDB-lite"/>
    </source>
</evidence>
<feature type="domain" description="DUF4352" evidence="4">
    <location>
        <begin position="122"/>
        <end position="246"/>
    </location>
</feature>
<keyword evidence="3" id="KW-0472">Membrane</keyword>
<sequence>MAEEERRQLDEERRRLEQERREFEAQKQGPGKKKKGGCLKWALIIFGVLILFGACTAMITDDDPVDEEAQEQSSPEDDTAEEQGTEETEEAETTETDSGEQEETATEDEEVVEEEEADEIVGIGEPLEVDGVEFTVNEWYQSDTVGSDFMVSEANDTYIVMDVSVVNNQNEAITIDSNFFKIIEGERVFEPDSSASMDANEDDIGLFLEEINPGSSRTANVVFDVTQDVVDSSEKQLQVQSGFWGTETGIINLQ</sequence>
<name>A0A285UBW2_9STAP</name>
<dbReference type="InterPro" id="IPR029050">
    <property type="entry name" value="Immunoprotect_excell_Ig-like"/>
</dbReference>
<proteinExistence type="predicted"/>
<evidence type="ECO:0000256" key="3">
    <source>
        <dbReference type="SAM" id="Phobius"/>
    </source>
</evidence>
<evidence type="ECO:0000259" key="4">
    <source>
        <dbReference type="Pfam" id="PF11611"/>
    </source>
</evidence>
<dbReference type="AlphaFoldDB" id="A0A285UBW2"/>
<dbReference type="EMBL" id="OBQF01000001">
    <property type="protein sequence ID" value="SOC39405.1"/>
    <property type="molecule type" value="Genomic_DNA"/>
</dbReference>
<evidence type="ECO:0000256" key="1">
    <source>
        <dbReference type="ARBA" id="ARBA00022729"/>
    </source>
</evidence>